<feature type="domain" description="Calcineurin-like phosphoesterase" evidence="4">
    <location>
        <begin position="391"/>
        <end position="601"/>
    </location>
</feature>
<dbReference type="InterPro" id="IPR004843">
    <property type="entry name" value="Calcineurin-like_PHP"/>
</dbReference>
<evidence type="ECO:0000256" key="1">
    <source>
        <dbReference type="RuleBase" id="RU362119"/>
    </source>
</evidence>
<dbReference type="EMBL" id="FN538970">
    <property type="protein sequence ID" value="CBA61215.1"/>
    <property type="molecule type" value="Genomic_DNA"/>
</dbReference>
<dbReference type="PANTHER" id="PTHR11575:SF6">
    <property type="entry name" value="2',3'-CYCLIC-NUCLEOTIDE 2'-PHOSPHODIESTERASE_3'-NUCLEOTIDASE"/>
    <property type="match status" value="1"/>
</dbReference>
<dbReference type="GO" id="GO:0009166">
    <property type="term" value="P:nucleotide catabolic process"/>
    <property type="evidence" value="ECO:0007669"/>
    <property type="project" value="InterPro"/>
</dbReference>
<evidence type="ECO:0000256" key="2">
    <source>
        <dbReference type="SAM" id="MobiDB-lite"/>
    </source>
</evidence>
<organism evidence="5 6">
    <name type="scientific">Clostridioides difficile (strain CD196)</name>
    <name type="common">Peptoclostridium difficile</name>
    <dbReference type="NCBI Taxonomy" id="645462"/>
    <lineage>
        <taxon>Bacteria</taxon>
        <taxon>Bacillati</taxon>
        <taxon>Bacillota</taxon>
        <taxon>Clostridia</taxon>
        <taxon>Peptostreptococcales</taxon>
        <taxon>Peptostreptococcaceae</taxon>
        <taxon>Clostridioides</taxon>
    </lineage>
</organism>
<name>A0A0H3N906_CLODC</name>
<evidence type="ECO:0000259" key="4">
    <source>
        <dbReference type="Pfam" id="PF00149"/>
    </source>
</evidence>
<dbReference type="Pfam" id="PF00149">
    <property type="entry name" value="Metallophos"/>
    <property type="match status" value="2"/>
</dbReference>
<reference evidence="5 6" key="1">
    <citation type="journal article" date="2009" name="Genome Biol.">
        <title>Comparative genome and phenotypic analysis of Clostridium difficile 027 strains provides insight into the evolution of a hypervirulent bacterium.</title>
        <authorList>
            <person name="Stabler R.A."/>
            <person name="He M."/>
            <person name="Dawson L."/>
            <person name="Martin M."/>
            <person name="Valiente E."/>
            <person name="Corton C."/>
            <person name="Lawley T.D."/>
            <person name="Sebaihia M."/>
            <person name="Quail M.A."/>
            <person name="Rose G."/>
            <person name="Gerding D.N."/>
            <person name="Gibert M."/>
            <person name="Popoff M.R."/>
            <person name="Parkhill J."/>
            <person name="Dougan G."/>
            <person name="Wren B.W."/>
        </authorList>
    </citation>
    <scope>NUCLEOTIDE SEQUENCE [LARGE SCALE GENOMIC DNA]</scope>
    <source>
        <strain evidence="5 6">CD196</strain>
    </source>
</reference>
<dbReference type="SUPFAM" id="SSF56300">
    <property type="entry name" value="Metallo-dependent phosphatases"/>
    <property type="match status" value="2"/>
</dbReference>
<evidence type="ECO:0000313" key="6">
    <source>
        <dbReference type="Proteomes" id="UP000002068"/>
    </source>
</evidence>
<dbReference type="InterPro" id="IPR006179">
    <property type="entry name" value="5_nucleotidase/apyrase"/>
</dbReference>
<dbReference type="Gene3D" id="3.60.21.10">
    <property type="match status" value="2"/>
</dbReference>
<feature type="domain" description="Calcineurin-like phosphoesterase" evidence="4">
    <location>
        <begin position="51"/>
        <end position="303"/>
    </location>
</feature>
<dbReference type="GO" id="GO:0030288">
    <property type="term" value="C:outer membrane-bounded periplasmic space"/>
    <property type="evidence" value="ECO:0007669"/>
    <property type="project" value="TreeGrafter"/>
</dbReference>
<proteinExistence type="inferred from homology"/>
<keyword evidence="1" id="KW-0378">Hydrolase</keyword>
<comment type="similarity">
    <text evidence="1">Belongs to the 5'-nucleotidase family.</text>
</comment>
<dbReference type="InterPro" id="IPR029052">
    <property type="entry name" value="Metallo-depent_PP-like"/>
</dbReference>
<evidence type="ECO:0000313" key="5">
    <source>
        <dbReference type="EMBL" id="CBA61215.1"/>
    </source>
</evidence>
<keyword evidence="3" id="KW-0472">Membrane</keyword>
<dbReference type="GO" id="GO:0000166">
    <property type="term" value="F:nucleotide binding"/>
    <property type="evidence" value="ECO:0007669"/>
    <property type="project" value="UniProtKB-KW"/>
</dbReference>
<gene>
    <name evidence="5" type="ordered locus">CD196_0634</name>
</gene>
<feature type="compositionally biased region" description="Basic and acidic residues" evidence="2">
    <location>
        <begin position="526"/>
        <end position="535"/>
    </location>
</feature>
<keyword evidence="3" id="KW-0812">Transmembrane</keyword>
<keyword evidence="3" id="KW-1133">Transmembrane helix</keyword>
<dbReference type="PRINTS" id="PR01607">
    <property type="entry name" value="APYRASEFAMLY"/>
</dbReference>
<dbReference type="HOGENOM" id="CLU_431385_0_0_9"/>
<dbReference type="PANTHER" id="PTHR11575">
    <property type="entry name" value="5'-NUCLEOTIDASE-RELATED"/>
    <property type="match status" value="1"/>
</dbReference>
<accession>A0A0H3N906</accession>
<evidence type="ECO:0000256" key="3">
    <source>
        <dbReference type="SAM" id="Phobius"/>
    </source>
</evidence>
<protein>
    <submittedName>
        <fullName evidence="5">Nucleotide phosphodiesterase</fullName>
    </submittedName>
</protein>
<sequence length="655" mass="74506">MVKIKCDIKFYYHPKSKEESLMKIKFIIVASIIFLIVLLVGCQSTKDTEINVLATSDLHSIIPDNLISYVEEERKYDENLLMVDAGDFFDMQSGEMNKWFTGQKLVRFKDGIPEYKKIAEPREGEVPLAKKMAKLKYDAVTFGNHEFVSNDKQSLDKLVSDFKNNNIPLVSANVYEQSGENYVKPYVMKNINTDKGTVKVGILGLTIKEVGERSRFKSFKQDKKARELGEQPQYKGKLYANDLVEDANKWVKVMEKKEKPDIIVAIVHSGEEPKNPKNPGNRIKELATTVEGIDAIVAGHTHEKIEQHTYKNNSGEEVIVTQPGAHGNSISKINFKLDKKNDKWFIKDKYSELKVFGKEVNIITTSGLNPKFSDEMAVNLFNERDRDVQPIFIDTGDFLNTNTKEMTKWAKEWQYNENKGIYKKINEWPIVYLGYDAVVLGSHEFTEDKETFEGKKSTLDYIIENFEEMKIPVLSANIYDESGENYVKPYIIHNVETREGNIKVGVLGLTTTDKDEEDLSSSSLSKDSKTSKIPEETGKLYTNNLVKDASEWVKVMQKESPDVIVAVVHSDNNSTLKNPSSEVKKLAMSVDGIDAIVVGHTKNKVEEHIYKNKSGDEVIVTQSGEDCYSKISLELRKENGKWNIINKYSKAIKMK</sequence>
<keyword evidence="1" id="KW-0547">Nucleotide-binding</keyword>
<feature type="region of interest" description="Disordered" evidence="2">
    <location>
        <begin position="516"/>
        <end position="535"/>
    </location>
</feature>
<feature type="transmembrane region" description="Helical" evidence="3">
    <location>
        <begin position="21"/>
        <end position="41"/>
    </location>
</feature>
<dbReference type="KEGG" id="cdc:CD196_0634"/>
<dbReference type="GO" id="GO:0016787">
    <property type="term" value="F:hydrolase activity"/>
    <property type="evidence" value="ECO:0007669"/>
    <property type="project" value="UniProtKB-KW"/>
</dbReference>
<dbReference type="AlphaFoldDB" id="A0A0H3N906"/>
<dbReference type="Proteomes" id="UP000002068">
    <property type="component" value="Chromosome"/>
</dbReference>